<protein>
    <submittedName>
        <fullName evidence="7">Ras-GEF domain-containing family member 1B</fullName>
    </submittedName>
</protein>
<dbReference type="SMART" id="SM00147">
    <property type="entry name" value="RasGEF"/>
    <property type="match status" value="1"/>
</dbReference>
<dbReference type="WBParaSite" id="HCON_00102100-00002">
    <property type="protein sequence ID" value="HCON_00102100-00002"/>
    <property type="gene ID" value="HCON_00102100"/>
</dbReference>
<name>A0A6F7PDE8_HAECO</name>
<dbReference type="PROSITE" id="PS50212">
    <property type="entry name" value="RASGEF_NTER"/>
    <property type="match status" value="1"/>
</dbReference>
<evidence type="ECO:0000256" key="2">
    <source>
        <dbReference type="PROSITE-ProRule" id="PRU00168"/>
    </source>
</evidence>
<dbReference type="OrthoDB" id="20825at2759"/>
<accession>A0A6F7PDE8</accession>
<evidence type="ECO:0000259" key="5">
    <source>
        <dbReference type="PROSITE" id="PS50212"/>
    </source>
</evidence>
<dbReference type="Pfam" id="PF00618">
    <property type="entry name" value="RasGEF_N"/>
    <property type="match status" value="1"/>
</dbReference>
<dbReference type="InterPro" id="IPR036964">
    <property type="entry name" value="RASGEF_cat_dom_sf"/>
</dbReference>
<evidence type="ECO:0000256" key="3">
    <source>
        <dbReference type="SAM" id="Coils"/>
    </source>
</evidence>
<dbReference type="SMART" id="SM00229">
    <property type="entry name" value="RasGEFN"/>
    <property type="match status" value="1"/>
</dbReference>
<dbReference type="PROSITE" id="PS50009">
    <property type="entry name" value="RASGEF_CAT"/>
    <property type="match status" value="1"/>
</dbReference>
<feature type="domain" description="N-terminal Ras-GEF" evidence="5">
    <location>
        <begin position="72"/>
        <end position="204"/>
    </location>
</feature>
<dbReference type="GO" id="GO:0005886">
    <property type="term" value="C:plasma membrane"/>
    <property type="evidence" value="ECO:0007669"/>
    <property type="project" value="TreeGrafter"/>
</dbReference>
<dbReference type="CDD" id="cd06224">
    <property type="entry name" value="REM"/>
    <property type="match status" value="1"/>
</dbReference>
<dbReference type="InterPro" id="IPR000651">
    <property type="entry name" value="Ras-like_Gua-exchang_fac_N"/>
</dbReference>
<dbReference type="PANTHER" id="PTHR23113:SF356">
    <property type="entry name" value="FI05912P-RELATED"/>
    <property type="match status" value="1"/>
</dbReference>
<evidence type="ECO:0000256" key="1">
    <source>
        <dbReference type="ARBA" id="ARBA00022658"/>
    </source>
</evidence>
<organism evidence="6 7">
    <name type="scientific">Haemonchus contortus</name>
    <name type="common">Barber pole worm</name>
    <dbReference type="NCBI Taxonomy" id="6289"/>
    <lineage>
        <taxon>Eukaryota</taxon>
        <taxon>Metazoa</taxon>
        <taxon>Ecdysozoa</taxon>
        <taxon>Nematoda</taxon>
        <taxon>Chromadorea</taxon>
        <taxon>Rhabditida</taxon>
        <taxon>Rhabditina</taxon>
        <taxon>Rhabditomorpha</taxon>
        <taxon>Strongyloidea</taxon>
        <taxon>Trichostrongylidae</taxon>
        <taxon>Haemonchus</taxon>
    </lineage>
</organism>
<dbReference type="InterPro" id="IPR023578">
    <property type="entry name" value="Ras_GEF_dom_sf"/>
</dbReference>
<dbReference type="AlphaFoldDB" id="A0A6F7PDE8"/>
<keyword evidence="1 2" id="KW-0344">Guanine-nucleotide releasing factor</keyword>
<dbReference type="GO" id="GO:0007265">
    <property type="term" value="P:Ras protein signal transduction"/>
    <property type="evidence" value="ECO:0007669"/>
    <property type="project" value="TreeGrafter"/>
</dbReference>
<proteinExistence type="predicted"/>
<dbReference type="SUPFAM" id="SSF48366">
    <property type="entry name" value="Ras GEF"/>
    <property type="match status" value="1"/>
</dbReference>
<evidence type="ECO:0000313" key="6">
    <source>
        <dbReference type="Proteomes" id="UP000025227"/>
    </source>
</evidence>
<dbReference type="Pfam" id="PF00617">
    <property type="entry name" value="RasGEF"/>
    <property type="match status" value="1"/>
</dbReference>
<dbReference type="PANTHER" id="PTHR23113">
    <property type="entry name" value="GUANINE NUCLEOTIDE EXCHANGE FACTOR"/>
    <property type="match status" value="1"/>
</dbReference>
<dbReference type="InterPro" id="IPR001895">
    <property type="entry name" value="RASGEF_cat_dom"/>
</dbReference>
<dbReference type="InterPro" id="IPR008937">
    <property type="entry name" value="Ras-like_GEF"/>
</dbReference>
<sequence length="498" mass="56723">MAYKGVHIVCLALKGCICSSIFHFFHRIRAVFRCTGMLASSPMLTSSTKRREIELNTHRSDKFEQNDIVVDALGNVLSGSPEALIARLLPTRNSTADTNYMFSLLLNLRTVMSPEELMQKIVQQCMFTQNADAVNFCREGRDRMFSHLIRLCREWVTSIPHDFRSEHMRTRLSELLGMCAVDRTYKQRAAELEASLRSTLSKLDRYNKAVKNLQKTLAESTQRPVQSDILCGLITVCDEPKVIAHQLTHIEMERFSMVGVDEILLALANNDLADLGRNRNGPTGSIAFYIEWFNRLSSFAATEVLRQLKKKHRVEVIEYFIDVAKECCEIGNFNSLMAIVAGLSLPAVTRLKRTWSRVEKSKLEILQHQLDPTGNFLSYRATMKAAQWRAETVGSSQKIVIPFFVLLLKDLFLVYHGSLRTLPNGHLNFVAFSQISEQLRSVVQWKAAHCSFPKNASVLQYLLVSLLYSERESMLASFECEPAESNSEREQLKKLKVR</sequence>
<evidence type="ECO:0000313" key="7">
    <source>
        <dbReference type="WBParaSite" id="HCON_00102100-00002"/>
    </source>
</evidence>
<evidence type="ECO:0000259" key="4">
    <source>
        <dbReference type="PROSITE" id="PS50009"/>
    </source>
</evidence>
<dbReference type="Gene3D" id="1.10.840.10">
    <property type="entry name" value="Ras guanine-nucleotide exchange factors catalytic domain"/>
    <property type="match status" value="1"/>
</dbReference>
<dbReference type="Gene3D" id="1.20.870.10">
    <property type="entry name" value="Son of sevenless (SoS) protein Chain: S domain 1"/>
    <property type="match status" value="1"/>
</dbReference>
<feature type="coiled-coil region" evidence="3">
    <location>
        <begin position="189"/>
        <end position="223"/>
    </location>
</feature>
<keyword evidence="6" id="KW-1185">Reference proteome</keyword>
<reference evidence="7" key="1">
    <citation type="submission" date="2020-12" db="UniProtKB">
        <authorList>
            <consortium name="WormBaseParasite"/>
        </authorList>
    </citation>
    <scope>IDENTIFICATION</scope>
    <source>
        <strain evidence="7">MHco3</strain>
    </source>
</reference>
<keyword evidence="3" id="KW-0175">Coiled coil</keyword>
<dbReference type="Proteomes" id="UP000025227">
    <property type="component" value="Unplaced"/>
</dbReference>
<dbReference type="CDD" id="cd00155">
    <property type="entry name" value="RasGEF"/>
    <property type="match status" value="1"/>
</dbReference>
<dbReference type="GO" id="GO:0005085">
    <property type="term" value="F:guanyl-nucleotide exchange factor activity"/>
    <property type="evidence" value="ECO:0007669"/>
    <property type="project" value="UniProtKB-KW"/>
</dbReference>
<feature type="domain" description="Ras-GEF" evidence="4">
    <location>
        <begin position="239"/>
        <end position="483"/>
    </location>
</feature>
<dbReference type="OMA" id="TWAKVQS"/>